<evidence type="ECO:0000313" key="1">
    <source>
        <dbReference type="EMBL" id="GAA0603981.1"/>
    </source>
</evidence>
<dbReference type="EMBL" id="BAAADS010000015">
    <property type="protein sequence ID" value="GAA0603981.1"/>
    <property type="molecule type" value="Genomic_DNA"/>
</dbReference>
<sequence>MEDLEEFYNFDDLDYNDPVMSICHRCKKVMEASEMVTLTDGESLWVEVCVQCGKYYTNE</sequence>
<dbReference type="Proteomes" id="UP001500866">
    <property type="component" value="Unassembled WGS sequence"/>
</dbReference>
<name>A0ABP3R6J7_9BACI</name>
<reference evidence="2" key="1">
    <citation type="journal article" date="2019" name="Int. J. Syst. Evol. Microbiol.">
        <title>The Global Catalogue of Microorganisms (GCM) 10K type strain sequencing project: providing services to taxonomists for standard genome sequencing and annotation.</title>
        <authorList>
            <consortium name="The Broad Institute Genomics Platform"/>
            <consortium name="The Broad Institute Genome Sequencing Center for Infectious Disease"/>
            <person name="Wu L."/>
            <person name="Ma J."/>
        </authorList>
    </citation>
    <scope>NUCLEOTIDE SEQUENCE [LARGE SCALE GENOMIC DNA]</scope>
    <source>
        <strain evidence="2">JCM 15395</strain>
    </source>
</reference>
<keyword evidence="2" id="KW-1185">Reference proteome</keyword>
<proteinExistence type="predicted"/>
<accession>A0ABP3R6J7</accession>
<evidence type="ECO:0000313" key="2">
    <source>
        <dbReference type="Proteomes" id="UP001500866"/>
    </source>
</evidence>
<organism evidence="1 2">
    <name type="scientific">Virgibacillus siamensis</name>
    <dbReference type="NCBI Taxonomy" id="480071"/>
    <lineage>
        <taxon>Bacteria</taxon>
        <taxon>Bacillati</taxon>
        <taxon>Bacillota</taxon>
        <taxon>Bacilli</taxon>
        <taxon>Bacillales</taxon>
        <taxon>Bacillaceae</taxon>
        <taxon>Virgibacillus</taxon>
    </lineage>
</organism>
<gene>
    <name evidence="1" type="ORF">GCM10009001_21360</name>
</gene>
<protein>
    <submittedName>
        <fullName evidence="1">Uncharacterized protein</fullName>
    </submittedName>
</protein>
<dbReference type="RefSeq" id="WP_343812879.1">
    <property type="nucleotide sequence ID" value="NZ_BAAADS010000015.1"/>
</dbReference>
<comment type="caution">
    <text evidence="1">The sequence shown here is derived from an EMBL/GenBank/DDBJ whole genome shotgun (WGS) entry which is preliminary data.</text>
</comment>